<proteinExistence type="predicted"/>
<sequence length="46" mass="4977">MNVNVVQLLLLLGAALGGTAAFKAYLVRSDSEHPHLSDDLGPRPRY</sequence>
<name>A0AA46SDD8_9NOCA</name>
<organism evidence="1 2">
    <name type="scientific">Rhodococcus aetherivorans</name>
    <dbReference type="NCBI Taxonomy" id="191292"/>
    <lineage>
        <taxon>Bacteria</taxon>
        <taxon>Bacillati</taxon>
        <taxon>Actinomycetota</taxon>
        <taxon>Actinomycetes</taxon>
        <taxon>Mycobacteriales</taxon>
        <taxon>Nocardiaceae</taxon>
        <taxon>Rhodococcus</taxon>
    </lineage>
</organism>
<reference evidence="1" key="1">
    <citation type="submission" date="2022-09" db="EMBL/GenBank/DDBJ databases">
        <title>The genome sequence of Rhodococcus aetherivorans N1.</title>
        <authorList>
            <person name="Jiang W."/>
        </authorList>
    </citation>
    <scope>NUCLEOTIDE SEQUENCE</scope>
    <source>
        <strain evidence="1">N1</strain>
    </source>
</reference>
<accession>A0AA46SDD8</accession>
<dbReference type="RefSeq" id="WP_263508175.1">
    <property type="nucleotide sequence ID" value="NZ_CP106982.1"/>
</dbReference>
<dbReference type="EMBL" id="CP106982">
    <property type="protein sequence ID" value="UYF93962.1"/>
    <property type="molecule type" value="Genomic_DNA"/>
</dbReference>
<gene>
    <name evidence="1" type="ORF">OCS65_26670</name>
</gene>
<protein>
    <submittedName>
        <fullName evidence="1">Uncharacterized protein</fullName>
    </submittedName>
</protein>
<evidence type="ECO:0000313" key="1">
    <source>
        <dbReference type="EMBL" id="UYF93962.1"/>
    </source>
</evidence>
<dbReference type="AlphaFoldDB" id="A0AA46SDD8"/>
<evidence type="ECO:0000313" key="2">
    <source>
        <dbReference type="Proteomes" id="UP001163947"/>
    </source>
</evidence>
<dbReference type="Proteomes" id="UP001163947">
    <property type="component" value="Chromosome"/>
</dbReference>
<dbReference type="GeneID" id="83624080"/>